<dbReference type="KEGG" id="psti:SOO65_17885"/>
<keyword evidence="1" id="KW-0732">Signal</keyword>
<name>A0AAX4HMJ4_9BACT</name>
<dbReference type="AlphaFoldDB" id="A0AAX4HMJ4"/>
<protein>
    <submittedName>
        <fullName evidence="2">Uncharacterized protein</fullName>
    </submittedName>
</protein>
<sequence length="119" mass="13659">MKILFACCFLLSSGLVLATPNLIKCQGGESSGVSERWCKNDQWLVSLENAEPFIAKIKKTYTHSRDQHYEIIPKDSVSYEQRRLIGKYLVKFDQTVGPLLEKRFPKGFLYDLPDLEDSI</sequence>
<organism evidence="2 3">
    <name type="scientific">Peredibacter starrii</name>
    <dbReference type="NCBI Taxonomy" id="28202"/>
    <lineage>
        <taxon>Bacteria</taxon>
        <taxon>Pseudomonadati</taxon>
        <taxon>Bdellovibrionota</taxon>
        <taxon>Bacteriovoracia</taxon>
        <taxon>Bacteriovoracales</taxon>
        <taxon>Bacteriovoracaceae</taxon>
        <taxon>Peredibacter</taxon>
    </lineage>
</organism>
<gene>
    <name evidence="2" type="ORF">SOO65_17885</name>
</gene>
<proteinExistence type="predicted"/>
<evidence type="ECO:0000313" key="2">
    <source>
        <dbReference type="EMBL" id="WPU64567.1"/>
    </source>
</evidence>
<evidence type="ECO:0000256" key="1">
    <source>
        <dbReference type="SAM" id="SignalP"/>
    </source>
</evidence>
<keyword evidence="3" id="KW-1185">Reference proteome</keyword>
<dbReference type="EMBL" id="CP139487">
    <property type="protein sequence ID" value="WPU64567.1"/>
    <property type="molecule type" value="Genomic_DNA"/>
</dbReference>
<feature type="chain" id="PRO_5043444333" evidence="1">
    <location>
        <begin position="19"/>
        <end position="119"/>
    </location>
</feature>
<accession>A0AAX4HMJ4</accession>
<evidence type="ECO:0000313" key="3">
    <source>
        <dbReference type="Proteomes" id="UP001324634"/>
    </source>
</evidence>
<reference evidence="2 3" key="1">
    <citation type="submission" date="2023-11" db="EMBL/GenBank/DDBJ databases">
        <title>Peredibacter starrii A3.12.</title>
        <authorList>
            <person name="Mitchell R.J."/>
        </authorList>
    </citation>
    <scope>NUCLEOTIDE SEQUENCE [LARGE SCALE GENOMIC DNA]</scope>
    <source>
        <strain evidence="2 3">A3.12</strain>
    </source>
</reference>
<feature type="signal peptide" evidence="1">
    <location>
        <begin position="1"/>
        <end position="18"/>
    </location>
</feature>
<dbReference type="Proteomes" id="UP001324634">
    <property type="component" value="Chromosome"/>
</dbReference>
<dbReference type="RefSeq" id="WP_321393592.1">
    <property type="nucleotide sequence ID" value="NZ_CP139487.1"/>
</dbReference>